<keyword evidence="2" id="KW-1133">Transmembrane helix</keyword>
<accession>A0ABW9KLQ0</accession>
<keyword evidence="2" id="KW-0812">Transmembrane</keyword>
<protein>
    <submittedName>
        <fullName evidence="3">Helix-turn-helix domain-containing protein</fullName>
    </submittedName>
</protein>
<keyword evidence="2" id="KW-0472">Membrane</keyword>
<evidence type="ECO:0000313" key="3">
    <source>
        <dbReference type="EMBL" id="MFN2976679.1"/>
    </source>
</evidence>
<feature type="compositionally biased region" description="Low complexity" evidence="1">
    <location>
        <begin position="155"/>
        <end position="171"/>
    </location>
</feature>
<gene>
    <name evidence="3" type="ORF">ACK2TP_12970</name>
</gene>
<name>A0ABW9KLQ0_9BACT</name>
<sequence length="177" mass="19623">MGFGEGLRSAREERGIALDDISVGTRVSLRNLSALENERFRELPGGIFNRGIVRSYARYVGLDEDATITAFLDALRRHGVDPEHENENWAEFAENVKRSRSERFEGRRARWAGVIAMVFVLVLLALGVTALLARRGIVHLPPRLASRLHLVPRHPASSSGAPAASQPDPDQPDTHQQ</sequence>
<dbReference type="PANTHER" id="PTHR34475:SF1">
    <property type="entry name" value="CYTOSKELETON PROTEIN RODZ"/>
    <property type="match status" value="1"/>
</dbReference>
<dbReference type="EMBL" id="JBJYXY010000001">
    <property type="protein sequence ID" value="MFN2976679.1"/>
    <property type="molecule type" value="Genomic_DNA"/>
</dbReference>
<dbReference type="RefSeq" id="WP_263411855.1">
    <property type="nucleotide sequence ID" value="NZ_BAABBH010000001.1"/>
</dbReference>
<dbReference type="Proteomes" id="UP001634747">
    <property type="component" value="Unassembled WGS sequence"/>
</dbReference>
<reference evidence="3 4" key="1">
    <citation type="submission" date="2024-12" db="EMBL/GenBank/DDBJ databases">
        <authorList>
            <person name="Lee Y."/>
        </authorList>
    </citation>
    <scope>NUCLEOTIDE SEQUENCE [LARGE SCALE GENOMIC DNA]</scope>
    <source>
        <strain evidence="3 4">03SUJ4</strain>
    </source>
</reference>
<dbReference type="PANTHER" id="PTHR34475">
    <property type="match status" value="1"/>
</dbReference>
<proteinExistence type="predicted"/>
<feature type="region of interest" description="Disordered" evidence="1">
    <location>
        <begin position="153"/>
        <end position="177"/>
    </location>
</feature>
<dbReference type="InterPro" id="IPR050400">
    <property type="entry name" value="Bact_Cytoskel_RodZ"/>
</dbReference>
<feature type="transmembrane region" description="Helical" evidence="2">
    <location>
        <begin position="111"/>
        <end position="133"/>
    </location>
</feature>
<evidence type="ECO:0000313" key="4">
    <source>
        <dbReference type="Proteomes" id="UP001634747"/>
    </source>
</evidence>
<dbReference type="Pfam" id="PF13413">
    <property type="entry name" value="HTH_25"/>
    <property type="match status" value="1"/>
</dbReference>
<dbReference type="InterPro" id="IPR010982">
    <property type="entry name" value="Lambda_DNA-bd_dom_sf"/>
</dbReference>
<keyword evidence="4" id="KW-1185">Reference proteome</keyword>
<dbReference type="Gene3D" id="1.10.260.40">
    <property type="entry name" value="lambda repressor-like DNA-binding domains"/>
    <property type="match status" value="1"/>
</dbReference>
<evidence type="ECO:0000256" key="2">
    <source>
        <dbReference type="SAM" id="Phobius"/>
    </source>
</evidence>
<comment type="caution">
    <text evidence="3">The sequence shown here is derived from an EMBL/GenBank/DDBJ whole genome shotgun (WGS) entry which is preliminary data.</text>
</comment>
<evidence type="ECO:0000256" key="1">
    <source>
        <dbReference type="SAM" id="MobiDB-lite"/>
    </source>
</evidence>
<organism evidence="3 4">
    <name type="scientific">Terriglobus aquaticus</name>
    <dbReference type="NCBI Taxonomy" id="940139"/>
    <lineage>
        <taxon>Bacteria</taxon>
        <taxon>Pseudomonadati</taxon>
        <taxon>Acidobacteriota</taxon>
        <taxon>Terriglobia</taxon>
        <taxon>Terriglobales</taxon>
        <taxon>Acidobacteriaceae</taxon>
        <taxon>Terriglobus</taxon>
    </lineage>
</organism>